<evidence type="ECO:0000313" key="3">
    <source>
        <dbReference type="Proteomes" id="UP000305095"/>
    </source>
</evidence>
<sequence length="113" mass="11981">MARPPRKSGSDSAASPPPAEAPSAASRMAQARRPMEAALVARPKIATTPAPPTTPTYLAPPQGPGAPQQMRHDGSPHSEERLNTAMKILLDPAARALPSKVYSGQARNWTRRP</sequence>
<dbReference type="EMBL" id="SZZP01000023">
    <property type="protein sequence ID" value="TKV77482.1"/>
    <property type="molecule type" value="Genomic_DNA"/>
</dbReference>
<dbReference type="RefSeq" id="WP_137482519.1">
    <property type="nucleotide sequence ID" value="NZ_SZZP01000023.1"/>
</dbReference>
<feature type="compositionally biased region" description="Low complexity" evidence="1">
    <location>
        <begin position="21"/>
        <end position="32"/>
    </location>
</feature>
<feature type="region of interest" description="Disordered" evidence="1">
    <location>
        <begin position="1"/>
        <end position="78"/>
    </location>
</feature>
<organism evidence="2 3">
    <name type="scientific">Bradyrhizobium elkanii</name>
    <dbReference type="NCBI Taxonomy" id="29448"/>
    <lineage>
        <taxon>Bacteria</taxon>
        <taxon>Pseudomonadati</taxon>
        <taxon>Pseudomonadota</taxon>
        <taxon>Alphaproteobacteria</taxon>
        <taxon>Hyphomicrobiales</taxon>
        <taxon>Nitrobacteraceae</taxon>
        <taxon>Bradyrhizobium</taxon>
    </lineage>
</organism>
<dbReference type="Proteomes" id="UP000305095">
    <property type="component" value="Unassembled WGS sequence"/>
</dbReference>
<reference evidence="2 3" key="1">
    <citation type="submission" date="2019-05" db="EMBL/GenBank/DDBJ databases">
        <title>Draft Genome of Bradyrhizobium elkanii strain SEMIA 938, Used in Commercial Inoculants for Lupinus spp. in Brazil.</title>
        <authorList>
            <person name="Hungria M."/>
            <person name="Delamuta J.R.M."/>
            <person name="Ribeiro R.A."/>
            <person name="Nogueira M.A."/>
        </authorList>
    </citation>
    <scope>NUCLEOTIDE SEQUENCE [LARGE SCALE GENOMIC DNA]</scope>
    <source>
        <strain evidence="2 3">Semia 938</strain>
    </source>
</reference>
<proteinExistence type="predicted"/>
<name>A0A4U6RVE6_BRAEL</name>
<feature type="compositionally biased region" description="Low complexity" evidence="1">
    <location>
        <begin position="55"/>
        <end position="69"/>
    </location>
</feature>
<protein>
    <submittedName>
        <fullName evidence="2">Uncharacterized protein</fullName>
    </submittedName>
</protein>
<dbReference type="AlphaFoldDB" id="A0A4U6RVE6"/>
<gene>
    <name evidence="2" type="ORF">FDV58_30995</name>
</gene>
<evidence type="ECO:0000313" key="2">
    <source>
        <dbReference type="EMBL" id="TKV77482.1"/>
    </source>
</evidence>
<evidence type="ECO:0000256" key="1">
    <source>
        <dbReference type="SAM" id="MobiDB-lite"/>
    </source>
</evidence>
<comment type="caution">
    <text evidence="2">The sequence shown here is derived from an EMBL/GenBank/DDBJ whole genome shotgun (WGS) entry which is preliminary data.</text>
</comment>
<accession>A0A4U6RVE6</accession>